<dbReference type="InterPro" id="IPR050486">
    <property type="entry name" value="Mannose-1P_guanyltransferase"/>
</dbReference>
<dbReference type="SUPFAM" id="SSF53448">
    <property type="entry name" value="Nucleotide-diphospho-sugar transferases"/>
    <property type="match status" value="1"/>
</dbReference>
<evidence type="ECO:0000313" key="2">
    <source>
        <dbReference type="EMBL" id="SVB92829.1"/>
    </source>
</evidence>
<feature type="domain" description="Nucleotidyl transferase" evidence="1">
    <location>
        <begin position="2"/>
        <end position="221"/>
    </location>
</feature>
<evidence type="ECO:0000259" key="1">
    <source>
        <dbReference type="Pfam" id="PF00483"/>
    </source>
</evidence>
<dbReference type="CDD" id="cd04181">
    <property type="entry name" value="NTP_transferase"/>
    <property type="match status" value="1"/>
</dbReference>
<reference evidence="2" key="1">
    <citation type="submission" date="2018-05" db="EMBL/GenBank/DDBJ databases">
        <authorList>
            <person name="Lanie J.A."/>
            <person name="Ng W.-L."/>
            <person name="Kazmierczak K.M."/>
            <person name="Andrzejewski T.M."/>
            <person name="Davidsen T.M."/>
            <person name="Wayne K.J."/>
            <person name="Tettelin H."/>
            <person name="Glass J.I."/>
            <person name="Rusch D."/>
            <person name="Podicherti R."/>
            <person name="Tsui H.-C.T."/>
            <person name="Winkler M.E."/>
        </authorList>
    </citation>
    <scope>NUCLEOTIDE SEQUENCE</scope>
</reference>
<accession>A0A382I0G6</accession>
<gene>
    <name evidence="2" type="ORF">METZ01_LOCUS245683</name>
</gene>
<sequence length="230" mass="25486">MLAAGLGTRLRPLTSTIPKCLVPIKGQPLLDIWLDKLTRASIGPFLVNTHYLAEVVEAHVKASRYRDRVNLVHERELRGTAGTLIANLEFFQDEDGLLVHADNYCTADFPAFVRAHHERPPECLMTMMTFRTDDPPACGIVEIDARGVVVGFHEKVAAPPGNLANGAIYLLSRDLMHVFATEFAGVKDFSTEVLPRLIGRVYSHETNRVLSDIGTQRMYEHVNGGSDTHA</sequence>
<dbReference type="Gene3D" id="3.90.550.10">
    <property type="entry name" value="Spore Coat Polysaccharide Biosynthesis Protein SpsA, Chain A"/>
    <property type="match status" value="1"/>
</dbReference>
<dbReference type="InterPro" id="IPR029044">
    <property type="entry name" value="Nucleotide-diphossugar_trans"/>
</dbReference>
<organism evidence="2">
    <name type="scientific">marine metagenome</name>
    <dbReference type="NCBI Taxonomy" id="408172"/>
    <lineage>
        <taxon>unclassified sequences</taxon>
        <taxon>metagenomes</taxon>
        <taxon>ecological metagenomes</taxon>
    </lineage>
</organism>
<dbReference type="PANTHER" id="PTHR22572">
    <property type="entry name" value="SUGAR-1-PHOSPHATE GUANYL TRANSFERASE"/>
    <property type="match status" value="1"/>
</dbReference>
<dbReference type="AlphaFoldDB" id="A0A382I0G6"/>
<dbReference type="Pfam" id="PF00483">
    <property type="entry name" value="NTP_transferase"/>
    <property type="match status" value="1"/>
</dbReference>
<protein>
    <recommendedName>
        <fullName evidence="1">Nucleotidyl transferase domain-containing protein</fullName>
    </recommendedName>
</protein>
<proteinExistence type="predicted"/>
<dbReference type="EMBL" id="UINC01064298">
    <property type="protein sequence ID" value="SVB92829.1"/>
    <property type="molecule type" value="Genomic_DNA"/>
</dbReference>
<name>A0A382I0G6_9ZZZZ</name>
<dbReference type="InterPro" id="IPR005835">
    <property type="entry name" value="NTP_transferase_dom"/>
</dbReference>